<organism evidence="3 4">
    <name type="scientific">Tritrichomonas musculus</name>
    <dbReference type="NCBI Taxonomy" id="1915356"/>
    <lineage>
        <taxon>Eukaryota</taxon>
        <taxon>Metamonada</taxon>
        <taxon>Parabasalia</taxon>
        <taxon>Tritrichomonadida</taxon>
        <taxon>Tritrichomonadidae</taxon>
        <taxon>Tritrichomonas</taxon>
    </lineage>
</organism>
<keyword evidence="1" id="KW-0547">Nucleotide-binding</keyword>
<name>A0ABR2IPN6_9EUKA</name>
<comment type="caution">
    <text evidence="3">The sequence shown here is derived from an EMBL/GenBank/DDBJ whole genome shotgun (WGS) entry which is preliminary data.</text>
</comment>
<protein>
    <submittedName>
        <fullName evidence="3">Uncharacterized protein</fullName>
    </submittedName>
</protein>
<dbReference type="Pfam" id="PF00071">
    <property type="entry name" value="Ras"/>
    <property type="match status" value="1"/>
</dbReference>
<dbReference type="NCBIfam" id="TIGR00231">
    <property type="entry name" value="small_GTP"/>
    <property type="match status" value="1"/>
</dbReference>
<keyword evidence="4" id="KW-1185">Reference proteome</keyword>
<dbReference type="InterPro" id="IPR003578">
    <property type="entry name" value="Small_GTPase_Rho"/>
</dbReference>
<proteinExistence type="predicted"/>
<evidence type="ECO:0000256" key="1">
    <source>
        <dbReference type="ARBA" id="ARBA00022741"/>
    </source>
</evidence>
<dbReference type="CDD" id="cd00157">
    <property type="entry name" value="Rho"/>
    <property type="match status" value="1"/>
</dbReference>
<dbReference type="PROSITE" id="PS51421">
    <property type="entry name" value="RAS"/>
    <property type="match status" value="1"/>
</dbReference>
<dbReference type="PRINTS" id="PR00449">
    <property type="entry name" value="RASTRNSFRMNG"/>
</dbReference>
<dbReference type="SMART" id="SM00175">
    <property type="entry name" value="RAB"/>
    <property type="match status" value="1"/>
</dbReference>
<evidence type="ECO:0000256" key="2">
    <source>
        <dbReference type="ARBA" id="ARBA00023134"/>
    </source>
</evidence>
<dbReference type="InterPro" id="IPR001806">
    <property type="entry name" value="Small_GTPase"/>
</dbReference>
<dbReference type="EMBL" id="JAPFFF010000015">
    <property type="protein sequence ID" value="KAK8866401.1"/>
    <property type="molecule type" value="Genomic_DNA"/>
</dbReference>
<dbReference type="PROSITE" id="PS51420">
    <property type="entry name" value="RHO"/>
    <property type="match status" value="1"/>
</dbReference>
<dbReference type="Proteomes" id="UP001470230">
    <property type="component" value="Unassembled WGS sequence"/>
</dbReference>
<dbReference type="SMART" id="SM00173">
    <property type="entry name" value="RAS"/>
    <property type="match status" value="1"/>
</dbReference>
<dbReference type="PANTHER" id="PTHR24072">
    <property type="entry name" value="RHO FAMILY GTPASE"/>
    <property type="match status" value="1"/>
</dbReference>
<dbReference type="SMART" id="SM00174">
    <property type="entry name" value="RHO"/>
    <property type="match status" value="1"/>
</dbReference>
<dbReference type="SUPFAM" id="SSF52540">
    <property type="entry name" value="P-loop containing nucleoside triphosphate hydrolases"/>
    <property type="match status" value="1"/>
</dbReference>
<evidence type="ECO:0000313" key="3">
    <source>
        <dbReference type="EMBL" id="KAK8866401.1"/>
    </source>
</evidence>
<dbReference type="Gene3D" id="3.40.50.300">
    <property type="entry name" value="P-loop containing nucleotide triphosphate hydrolases"/>
    <property type="match status" value="1"/>
</dbReference>
<evidence type="ECO:0000313" key="4">
    <source>
        <dbReference type="Proteomes" id="UP001470230"/>
    </source>
</evidence>
<keyword evidence="2" id="KW-0342">GTP-binding</keyword>
<reference evidence="3 4" key="1">
    <citation type="submission" date="2024-04" db="EMBL/GenBank/DDBJ databases">
        <title>Tritrichomonas musculus Genome.</title>
        <authorList>
            <person name="Alves-Ferreira E."/>
            <person name="Grigg M."/>
            <person name="Lorenzi H."/>
            <person name="Galac M."/>
        </authorList>
    </citation>
    <scope>NUCLEOTIDE SEQUENCE [LARGE SCALE GENOMIC DNA]</scope>
    <source>
        <strain evidence="3 4">EAF2021</strain>
    </source>
</reference>
<dbReference type="InterPro" id="IPR005225">
    <property type="entry name" value="Small_GTP-bd"/>
</dbReference>
<sequence length="217" mass="24695">MSSRVKITIVGDQSVGKTSFINVCFRESISSDYIPTVFDNYTNDVSFRNSTTRIAFFDTGGATEYSLLARLSYPNTDIFLICFDISNPNSLSNVVTRWYQDIRSNVNDPTIILVGLKKDLRNNRSIIQQLSELGQEPVSREEAMLKCREINAIDYFECSALLNEGINEVIISAIENSTIHPSEELHSSTKLGKLLLKMRKKLGPKFYFHKKTHFHNI</sequence>
<dbReference type="PROSITE" id="PS51419">
    <property type="entry name" value="RAB"/>
    <property type="match status" value="1"/>
</dbReference>
<dbReference type="InterPro" id="IPR027417">
    <property type="entry name" value="P-loop_NTPase"/>
</dbReference>
<accession>A0ABR2IPN6</accession>
<gene>
    <name evidence="3" type="ORF">M9Y10_009363</name>
</gene>